<evidence type="ECO:0000259" key="8">
    <source>
        <dbReference type="SMART" id="SM01005"/>
    </source>
</evidence>
<dbReference type="NCBIfam" id="TIGR00492">
    <property type="entry name" value="alr"/>
    <property type="match status" value="1"/>
</dbReference>
<dbReference type="OrthoDB" id="9813814at2"/>
<feature type="binding site" evidence="4 6">
    <location>
        <position position="155"/>
    </location>
    <ligand>
        <name>substrate</name>
    </ligand>
</feature>
<dbReference type="AlphaFoldDB" id="A0A3N2BGI6"/>
<dbReference type="EMBL" id="RKHK01000001">
    <property type="protein sequence ID" value="ROR74376.1"/>
    <property type="molecule type" value="Genomic_DNA"/>
</dbReference>
<dbReference type="SMART" id="SM01005">
    <property type="entry name" value="Ala_racemase_C"/>
    <property type="match status" value="1"/>
</dbReference>
<dbReference type="CDD" id="cd00430">
    <property type="entry name" value="PLPDE_III_AR"/>
    <property type="match status" value="1"/>
</dbReference>
<feature type="modified residue" description="N6-(pyridoxal phosphate)lysine" evidence="4 5">
    <location>
        <position position="60"/>
    </location>
</feature>
<comment type="pathway">
    <text evidence="4">Amino-acid biosynthesis; D-alanine biosynthesis; D-alanine from L-alanine: step 1/1.</text>
</comment>
<keyword evidence="2 4" id="KW-0663">Pyridoxal phosphate</keyword>
<name>A0A3N2BGI6_9MICO</name>
<organism evidence="9 10">
    <name type="scientific">Bogoriella caseilytica</name>
    <dbReference type="NCBI Taxonomy" id="56055"/>
    <lineage>
        <taxon>Bacteria</taxon>
        <taxon>Bacillati</taxon>
        <taxon>Actinomycetota</taxon>
        <taxon>Actinomycetes</taxon>
        <taxon>Micrococcales</taxon>
        <taxon>Bogoriellaceae</taxon>
        <taxon>Bogoriella</taxon>
    </lineage>
</organism>
<evidence type="ECO:0000313" key="10">
    <source>
        <dbReference type="Proteomes" id="UP000280668"/>
    </source>
</evidence>
<dbReference type="HAMAP" id="MF_01201">
    <property type="entry name" value="Ala_racemase"/>
    <property type="match status" value="1"/>
</dbReference>
<evidence type="ECO:0000256" key="6">
    <source>
        <dbReference type="PIRSR" id="PIRSR600821-52"/>
    </source>
</evidence>
<dbReference type="EC" id="5.1.1.1" evidence="4"/>
<keyword evidence="10" id="KW-1185">Reference proteome</keyword>
<comment type="function">
    <text evidence="4">Catalyzes the interconversion of L-alanine and D-alanine. May also act on other amino acids.</text>
</comment>
<feature type="binding site" evidence="4 6">
    <location>
        <position position="331"/>
    </location>
    <ligand>
        <name>substrate</name>
    </ligand>
</feature>
<dbReference type="GO" id="GO:0008784">
    <property type="term" value="F:alanine racemase activity"/>
    <property type="evidence" value="ECO:0007669"/>
    <property type="project" value="UniProtKB-UniRule"/>
</dbReference>
<dbReference type="InterPro" id="IPR000821">
    <property type="entry name" value="Ala_racemase"/>
</dbReference>
<comment type="caution">
    <text evidence="9">The sequence shown here is derived from an EMBL/GenBank/DDBJ whole genome shotgun (WGS) entry which is preliminary data.</text>
</comment>
<dbReference type="Pfam" id="PF00842">
    <property type="entry name" value="Ala_racemase_C"/>
    <property type="match status" value="1"/>
</dbReference>
<feature type="domain" description="Alanine racemase C-terminal" evidence="8">
    <location>
        <begin position="262"/>
        <end position="389"/>
    </location>
</feature>
<dbReference type="InterPro" id="IPR011079">
    <property type="entry name" value="Ala_racemase_C"/>
</dbReference>
<dbReference type="PANTHER" id="PTHR30511:SF0">
    <property type="entry name" value="ALANINE RACEMASE, CATABOLIC-RELATED"/>
    <property type="match status" value="1"/>
</dbReference>
<dbReference type="GO" id="GO:0009252">
    <property type="term" value="P:peptidoglycan biosynthetic process"/>
    <property type="evidence" value="ECO:0007669"/>
    <property type="project" value="TreeGrafter"/>
</dbReference>
<dbReference type="PANTHER" id="PTHR30511">
    <property type="entry name" value="ALANINE RACEMASE"/>
    <property type="match status" value="1"/>
</dbReference>
<evidence type="ECO:0000256" key="1">
    <source>
        <dbReference type="ARBA" id="ARBA00001933"/>
    </source>
</evidence>
<comment type="cofactor">
    <cofactor evidence="1 4 5">
        <name>pyridoxal 5'-phosphate</name>
        <dbReference type="ChEBI" id="CHEBI:597326"/>
    </cofactor>
</comment>
<gene>
    <name evidence="9" type="ORF">EDD31_2788</name>
</gene>
<comment type="catalytic activity">
    <reaction evidence="4">
        <text>L-alanine = D-alanine</text>
        <dbReference type="Rhea" id="RHEA:20249"/>
        <dbReference type="ChEBI" id="CHEBI:57416"/>
        <dbReference type="ChEBI" id="CHEBI:57972"/>
        <dbReference type="EC" id="5.1.1.1"/>
    </reaction>
</comment>
<feature type="region of interest" description="Disordered" evidence="7">
    <location>
        <begin position="1"/>
        <end position="33"/>
    </location>
</feature>
<reference evidence="9 10" key="1">
    <citation type="submission" date="2018-11" db="EMBL/GenBank/DDBJ databases">
        <title>Sequencing the genomes of 1000 actinobacteria strains.</title>
        <authorList>
            <person name="Klenk H.-P."/>
        </authorList>
    </citation>
    <scope>NUCLEOTIDE SEQUENCE [LARGE SCALE GENOMIC DNA]</scope>
    <source>
        <strain evidence="9 10">DSM 11294</strain>
    </source>
</reference>
<dbReference type="Proteomes" id="UP000280668">
    <property type="component" value="Unassembled WGS sequence"/>
</dbReference>
<evidence type="ECO:0000256" key="7">
    <source>
        <dbReference type="SAM" id="MobiDB-lite"/>
    </source>
</evidence>
<dbReference type="Gene3D" id="3.20.20.10">
    <property type="entry name" value="Alanine racemase"/>
    <property type="match status" value="1"/>
</dbReference>
<dbReference type="RefSeq" id="WP_123304671.1">
    <property type="nucleotide sequence ID" value="NZ_RKHK01000001.1"/>
</dbReference>
<feature type="active site" description="Proton acceptor; specific for L-alanine" evidence="4">
    <location>
        <position position="283"/>
    </location>
</feature>
<evidence type="ECO:0000256" key="4">
    <source>
        <dbReference type="HAMAP-Rule" id="MF_01201"/>
    </source>
</evidence>
<dbReference type="InterPro" id="IPR009006">
    <property type="entry name" value="Ala_racemase/Decarboxylase_C"/>
</dbReference>
<accession>A0A3N2BGI6</accession>
<dbReference type="SUPFAM" id="SSF51419">
    <property type="entry name" value="PLP-binding barrel"/>
    <property type="match status" value="1"/>
</dbReference>
<dbReference type="PRINTS" id="PR00992">
    <property type="entry name" value="ALARACEMASE"/>
</dbReference>
<sequence length="389" mass="40337">MPGTTAVPTLPRCPRAATGPRPASGTQGARPTLHLDRAAVTANVRTIRAQTGSRVMAVVKANGFGLGTVPVARAALDGGASWLGVTDLDDAELLRRAGLTAPVLAWLHPGGLDVEQAVRARTDLAVGLVEELQQVVDQAPGLVRVHLHLDTGMARGGVPRAEWPALMRLARRAQDGGHLRVVGLMGHLPEADRADPERNAPGVEAFAVGLRLAVSWGLWPLLTHLGATAAALTDPATRFEMVRIGAGLVGIDPSSTTQLRAAGRLTAPVTHAAEVPAGTRVGYGGTHVTTSATHLSVLGLGYVDGLPRELSPDAAVEIGGRRHRVVGRVSMDQMVIDTGAISYPRGTLATVFGPAGTAAPTVQEWAAWAGTIPHVILAGIGSRVRRTVA</sequence>
<comment type="similarity">
    <text evidence="4">Belongs to the alanine racemase family.</text>
</comment>
<dbReference type="GO" id="GO:0030170">
    <property type="term" value="F:pyridoxal phosphate binding"/>
    <property type="evidence" value="ECO:0007669"/>
    <property type="project" value="UniProtKB-UniRule"/>
</dbReference>
<evidence type="ECO:0000256" key="2">
    <source>
        <dbReference type="ARBA" id="ARBA00022898"/>
    </source>
</evidence>
<dbReference type="InterPro" id="IPR029066">
    <property type="entry name" value="PLP-binding_barrel"/>
</dbReference>
<dbReference type="GO" id="GO:0005829">
    <property type="term" value="C:cytosol"/>
    <property type="evidence" value="ECO:0007669"/>
    <property type="project" value="TreeGrafter"/>
</dbReference>
<dbReference type="InterPro" id="IPR001608">
    <property type="entry name" value="Ala_racemase_N"/>
</dbReference>
<evidence type="ECO:0000313" key="9">
    <source>
        <dbReference type="EMBL" id="ROR74376.1"/>
    </source>
</evidence>
<feature type="active site" description="Proton acceptor; specific for D-alanine" evidence="4">
    <location>
        <position position="60"/>
    </location>
</feature>
<dbReference type="GO" id="GO:0030632">
    <property type="term" value="P:D-alanine biosynthetic process"/>
    <property type="evidence" value="ECO:0007669"/>
    <property type="project" value="UniProtKB-UniRule"/>
</dbReference>
<protein>
    <recommendedName>
        <fullName evidence="4">Alanine racemase</fullName>
        <ecNumber evidence="4">5.1.1.1</ecNumber>
    </recommendedName>
</protein>
<evidence type="ECO:0000256" key="5">
    <source>
        <dbReference type="PIRSR" id="PIRSR600821-50"/>
    </source>
</evidence>
<dbReference type="Gene3D" id="2.40.37.10">
    <property type="entry name" value="Lyase, Ornithine Decarboxylase, Chain A, domain 1"/>
    <property type="match status" value="1"/>
</dbReference>
<dbReference type="SUPFAM" id="SSF50621">
    <property type="entry name" value="Alanine racemase C-terminal domain-like"/>
    <property type="match status" value="1"/>
</dbReference>
<dbReference type="Pfam" id="PF01168">
    <property type="entry name" value="Ala_racemase_N"/>
    <property type="match status" value="1"/>
</dbReference>
<proteinExistence type="inferred from homology"/>
<keyword evidence="3 4" id="KW-0413">Isomerase</keyword>
<evidence type="ECO:0000256" key="3">
    <source>
        <dbReference type="ARBA" id="ARBA00023235"/>
    </source>
</evidence>
<dbReference type="UniPathway" id="UPA00042">
    <property type="reaction ID" value="UER00497"/>
</dbReference>